<accession>A0A6L2JXK2</accession>
<protein>
    <submittedName>
        <fullName evidence="4">Copia protein</fullName>
    </submittedName>
</protein>
<feature type="region of interest" description="Disordered" evidence="1">
    <location>
        <begin position="105"/>
        <end position="134"/>
    </location>
</feature>
<gene>
    <name evidence="4" type="ORF">Tci_013250</name>
</gene>
<dbReference type="Pfam" id="PF13976">
    <property type="entry name" value="gag_pre-integrs"/>
    <property type="match status" value="1"/>
</dbReference>
<dbReference type="AlphaFoldDB" id="A0A6L2JXK2"/>
<sequence>MRQPNTFQSERLKFSKTLVPPKVVEMNDLSNPVTSNSVPTSQESKVVKNDNMIAQGMFRLNPFQTSKEEKSVPSKPIKASVRTKPIIVSQPHVITKKNVNYDSNGLSSIGVDTAKTKRPQPKRNTKNDRVPSTSKSIHIKNKEVEVEEHHRNLLLPKNKKYIDLQWGHILITRVYFVEGLGHNLFSVGKFCDSDLEVAFRRNTCYVRNLKRVDLLKGNRTTNLYTINLHEMASASPIFLMARTTSTKSWLWHQRLSHLNFNTINDLATNDLRQDNQASLQPKIVADNVLNAMLDGNTFVNPFAPPSTSDAESSSSQYVDPSNMHTFYQPYHHKYLEHGHPKQDSSGCERAPSRGRKYFEESFALVSRIEAIRLFLAYAAHLSCIVFLMDVKIAFLHGTLKEVYVCQSEGFIDADHLSHVYKLKKAIYGLKQAPRAWYDELSKFLLRNHFFKGTIDPTLFIRRFYNDILVDNGFELTGFSDADYAGCKDTFKSTSSGTQVLGDENPIRTLGDYSRPSHEGYRNTIELLDGNNVVPLRSDTIRKYEALVKFN</sequence>
<evidence type="ECO:0000259" key="3">
    <source>
        <dbReference type="Pfam" id="PF13976"/>
    </source>
</evidence>
<feature type="domain" description="Reverse transcriptase Ty1/copia-type" evidence="2">
    <location>
        <begin position="356"/>
        <end position="466"/>
    </location>
</feature>
<feature type="domain" description="GAG-pre-integrase" evidence="3">
    <location>
        <begin position="222"/>
        <end position="271"/>
    </location>
</feature>
<organism evidence="4">
    <name type="scientific">Tanacetum cinerariifolium</name>
    <name type="common">Dalmatian daisy</name>
    <name type="synonym">Chrysanthemum cinerariifolium</name>
    <dbReference type="NCBI Taxonomy" id="118510"/>
    <lineage>
        <taxon>Eukaryota</taxon>
        <taxon>Viridiplantae</taxon>
        <taxon>Streptophyta</taxon>
        <taxon>Embryophyta</taxon>
        <taxon>Tracheophyta</taxon>
        <taxon>Spermatophyta</taxon>
        <taxon>Magnoliopsida</taxon>
        <taxon>eudicotyledons</taxon>
        <taxon>Gunneridae</taxon>
        <taxon>Pentapetalae</taxon>
        <taxon>asterids</taxon>
        <taxon>campanulids</taxon>
        <taxon>Asterales</taxon>
        <taxon>Asteraceae</taxon>
        <taxon>Asteroideae</taxon>
        <taxon>Anthemideae</taxon>
        <taxon>Anthemidinae</taxon>
        <taxon>Tanacetum</taxon>
    </lineage>
</organism>
<reference evidence="4" key="1">
    <citation type="journal article" date="2019" name="Sci. Rep.">
        <title>Draft genome of Tanacetum cinerariifolium, the natural source of mosquito coil.</title>
        <authorList>
            <person name="Yamashiro T."/>
            <person name="Shiraishi A."/>
            <person name="Satake H."/>
            <person name="Nakayama K."/>
        </authorList>
    </citation>
    <scope>NUCLEOTIDE SEQUENCE</scope>
</reference>
<evidence type="ECO:0000256" key="1">
    <source>
        <dbReference type="SAM" id="MobiDB-lite"/>
    </source>
</evidence>
<dbReference type="InterPro" id="IPR025724">
    <property type="entry name" value="GAG-pre-integrase_dom"/>
</dbReference>
<dbReference type="EMBL" id="BKCJ010001416">
    <property type="protein sequence ID" value="GEU41272.1"/>
    <property type="molecule type" value="Genomic_DNA"/>
</dbReference>
<dbReference type="InterPro" id="IPR013103">
    <property type="entry name" value="RVT_2"/>
</dbReference>
<comment type="caution">
    <text evidence="4">The sequence shown here is derived from an EMBL/GenBank/DDBJ whole genome shotgun (WGS) entry which is preliminary data.</text>
</comment>
<evidence type="ECO:0000259" key="2">
    <source>
        <dbReference type="Pfam" id="PF07727"/>
    </source>
</evidence>
<evidence type="ECO:0000313" key="4">
    <source>
        <dbReference type="EMBL" id="GEU41272.1"/>
    </source>
</evidence>
<name>A0A6L2JXK2_TANCI</name>
<dbReference type="Pfam" id="PF07727">
    <property type="entry name" value="RVT_2"/>
    <property type="match status" value="1"/>
</dbReference>
<proteinExistence type="predicted"/>